<organism evidence="2 3">
    <name type="scientific">Senna tora</name>
    <dbReference type="NCBI Taxonomy" id="362788"/>
    <lineage>
        <taxon>Eukaryota</taxon>
        <taxon>Viridiplantae</taxon>
        <taxon>Streptophyta</taxon>
        <taxon>Embryophyta</taxon>
        <taxon>Tracheophyta</taxon>
        <taxon>Spermatophyta</taxon>
        <taxon>Magnoliopsida</taxon>
        <taxon>eudicotyledons</taxon>
        <taxon>Gunneridae</taxon>
        <taxon>Pentapetalae</taxon>
        <taxon>rosids</taxon>
        <taxon>fabids</taxon>
        <taxon>Fabales</taxon>
        <taxon>Fabaceae</taxon>
        <taxon>Caesalpinioideae</taxon>
        <taxon>Cassia clade</taxon>
        <taxon>Senna</taxon>
    </lineage>
</organism>
<evidence type="ECO:0000256" key="1">
    <source>
        <dbReference type="SAM" id="MobiDB-lite"/>
    </source>
</evidence>
<reference evidence="2" key="1">
    <citation type="submission" date="2020-09" db="EMBL/GenBank/DDBJ databases">
        <title>Genome-Enabled Discovery of Anthraquinone Biosynthesis in Senna tora.</title>
        <authorList>
            <person name="Kang S.-H."/>
            <person name="Pandey R.P."/>
            <person name="Lee C.-M."/>
            <person name="Sim J.-S."/>
            <person name="Jeong J.-T."/>
            <person name="Choi B.-S."/>
            <person name="Jung M."/>
            <person name="Ginzburg D."/>
            <person name="Zhao K."/>
            <person name="Won S.Y."/>
            <person name="Oh T.-J."/>
            <person name="Yu Y."/>
            <person name="Kim N.-H."/>
            <person name="Lee O.R."/>
            <person name="Lee T.-H."/>
            <person name="Bashyal P."/>
            <person name="Kim T.-S."/>
            <person name="Lee W.-H."/>
            <person name="Kawkins C."/>
            <person name="Kim C.-K."/>
            <person name="Kim J.S."/>
            <person name="Ahn B.O."/>
            <person name="Rhee S.Y."/>
            <person name="Sohng J.K."/>
        </authorList>
    </citation>
    <scope>NUCLEOTIDE SEQUENCE</scope>
    <source>
        <tissue evidence="2">Leaf</tissue>
    </source>
</reference>
<dbReference type="Proteomes" id="UP000634136">
    <property type="component" value="Unassembled WGS sequence"/>
</dbReference>
<accession>A0A834WZT6</accession>
<dbReference type="AlphaFoldDB" id="A0A834WZT6"/>
<feature type="region of interest" description="Disordered" evidence="1">
    <location>
        <begin position="1"/>
        <end position="43"/>
    </location>
</feature>
<evidence type="ECO:0000313" key="3">
    <source>
        <dbReference type="Proteomes" id="UP000634136"/>
    </source>
</evidence>
<comment type="caution">
    <text evidence="2">The sequence shown here is derived from an EMBL/GenBank/DDBJ whole genome shotgun (WGS) entry which is preliminary data.</text>
</comment>
<evidence type="ECO:0000313" key="2">
    <source>
        <dbReference type="EMBL" id="KAF7835354.1"/>
    </source>
</evidence>
<proteinExistence type="predicted"/>
<protein>
    <submittedName>
        <fullName evidence="2">Uncharacterized protein</fullName>
    </submittedName>
</protein>
<feature type="compositionally biased region" description="Basic residues" evidence="1">
    <location>
        <begin position="1"/>
        <end position="25"/>
    </location>
</feature>
<gene>
    <name evidence="2" type="ORF">G2W53_010213</name>
</gene>
<name>A0A834WZT6_9FABA</name>
<sequence length="68" mass="7694">MPHGSVRRGRLSSSKKKQSRKRRLSSRISKGSFDKKPIKPGLSDCSSFANFPIKDANNENSFFHTKNI</sequence>
<keyword evidence="3" id="KW-1185">Reference proteome</keyword>
<dbReference type="EMBL" id="JAAIUW010000004">
    <property type="protein sequence ID" value="KAF7835354.1"/>
    <property type="molecule type" value="Genomic_DNA"/>
</dbReference>